<dbReference type="InterPro" id="IPR002514">
    <property type="entry name" value="Transposase_8"/>
</dbReference>
<dbReference type="InterPro" id="IPR012337">
    <property type="entry name" value="RNaseH-like_sf"/>
</dbReference>
<dbReference type="EMBL" id="AHNQ02000047">
    <property type="protein sequence ID" value="EKO23388.1"/>
    <property type="molecule type" value="Genomic_DNA"/>
</dbReference>
<dbReference type="Pfam" id="PF00665">
    <property type="entry name" value="rve"/>
    <property type="match status" value="1"/>
</dbReference>
<dbReference type="InterPro" id="IPR036397">
    <property type="entry name" value="RNaseH_sf"/>
</dbReference>
<dbReference type="RefSeq" id="WP_002121483.1">
    <property type="nucleotide sequence ID" value="NZ_AHNQ02000047.1"/>
</dbReference>
<dbReference type="SUPFAM" id="SSF46689">
    <property type="entry name" value="Homeodomain-like"/>
    <property type="match status" value="1"/>
</dbReference>
<feature type="coiled-coil region" evidence="1">
    <location>
        <begin position="61"/>
        <end position="88"/>
    </location>
</feature>
<dbReference type="GO" id="GO:0003677">
    <property type="term" value="F:DNA binding"/>
    <property type="evidence" value="ECO:0007669"/>
    <property type="project" value="InterPro"/>
</dbReference>
<dbReference type="Gene3D" id="3.30.420.10">
    <property type="entry name" value="Ribonuclease H-like superfamily/Ribonuclease H"/>
    <property type="match status" value="1"/>
</dbReference>
<dbReference type="GO" id="GO:0004803">
    <property type="term" value="F:transposase activity"/>
    <property type="evidence" value="ECO:0007669"/>
    <property type="project" value="InterPro"/>
</dbReference>
<organism evidence="3 4">
    <name type="scientific">Leptospira interrogans str. UI 12621</name>
    <dbReference type="NCBI Taxonomy" id="1049937"/>
    <lineage>
        <taxon>Bacteria</taxon>
        <taxon>Pseudomonadati</taxon>
        <taxon>Spirochaetota</taxon>
        <taxon>Spirochaetia</taxon>
        <taxon>Leptospirales</taxon>
        <taxon>Leptospiraceae</taxon>
        <taxon>Leptospira</taxon>
    </lineage>
</organism>
<evidence type="ECO:0000313" key="4">
    <source>
        <dbReference type="Proteomes" id="UP000006324"/>
    </source>
</evidence>
<evidence type="ECO:0000313" key="3">
    <source>
        <dbReference type="EMBL" id="EKO23388.1"/>
    </source>
</evidence>
<dbReference type="Gene3D" id="1.10.10.60">
    <property type="entry name" value="Homeodomain-like"/>
    <property type="match status" value="1"/>
</dbReference>
<dbReference type="PANTHER" id="PTHR46889:SF4">
    <property type="entry name" value="TRANSPOSASE INSO FOR INSERTION SEQUENCE ELEMENT IS911B-RELATED"/>
    <property type="match status" value="1"/>
</dbReference>
<reference evidence="3 4" key="1">
    <citation type="submission" date="2012-09" db="EMBL/GenBank/DDBJ databases">
        <authorList>
            <person name="Harkins D.M."/>
            <person name="Durkin A.S."/>
            <person name="Brinkac L.M."/>
            <person name="Selengut J.D."/>
            <person name="Sanka R."/>
            <person name="DePew J."/>
            <person name="Purushe J."/>
            <person name="Chanthongthip A."/>
            <person name="Lattana O."/>
            <person name="Phetsouvanh R."/>
            <person name="Newton P.N."/>
            <person name="Vinetz J.M."/>
            <person name="Sutton G.G."/>
            <person name="Nelson W.C."/>
            <person name="Fouts D.E."/>
        </authorList>
    </citation>
    <scope>NUCLEOTIDE SEQUENCE [LARGE SCALE GENOMIC DNA]</scope>
    <source>
        <strain evidence="3 4">UI 12621</strain>
    </source>
</reference>
<dbReference type="InterPro" id="IPR001584">
    <property type="entry name" value="Integrase_cat-core"/>
</dbReference>
<dbReference type="Proteomes" id="UP000006324">
    <property type="component" value="Unassembled WGS sequence"/>
</dbReference>
<dbReference type="Pfam" id="PF01527">
    <property type="entry name" value="HTH_Tnp_1"/>
    <property type="match status" value="1"/>
</dbReference>
<evidence type="ECO:0000256" key="1">
    <source>
        <dbReference type="SAM" id="Coils"/>
    </source>
</evidence>
<name>A0A0F6H596_LEPIR</name>
<accession>A0A0F6H596</accession>
<protein>
    <submittedName>
        <fullName evidence="3">Putative IS1236 transposase</fullName>
    </submittedName>
</protein>
<sequence length="382" mass="45012">MNKKGKYSPEFKEQAVKRTLSGSFTIKEVAGSLGISYFVLRQWRGEYLKKSEDQLPLTDKQLKESEELKKLRKENLKLKEEVTILKKVCSHAFPRTKSRLMFMETHRFEYSIQSMANVLGVSRSGFYQFLKRSKNELEKYNPELVEFIRETWLTSRKNYGLVRLLREVKKVYSIYGARTVRKVMKLCEIQGKQEKRFRIATTDSNHGNRIAPNLVQRNFKPNQKNRIWVSDITFLRSSFGWIYLCVILDLYSRKVVGWSISNSNDSKLVCTALSKAIECRNPPKGLVFHSDRGSNYCSYETRRYLLNNKLRRSNSRKGNCWDNAVAESFFGSLKREMEYNYFYKIQEAEELLFDHIEVYYNRHRSHSSLDFVSPVQFEVNAA</sequence>
<dbReference type="SUPFAM" id="SSF53098">
    <property type="entry name" value="Ribonuclease H-like"/>
    <property type="match status" value="1"/>
</dbReference>
<feature type="domain" description="Integrase catalytic" evidence="2">
    <location>
        <begin position="217"/>
        <end position="382"/>
    </location>
</feature>
<dbReference type="InterPro" id="IPR009057">
    <property type="entry name" value="Homeodomain-like_sf"/>
</dbReference>
<dbReference type="InterPro" id="IPR050900">
    <property type="entry name" value="Transposase_IS3/IS150/IS904"/>
</dbReference>
<dbReference type="PANTHER" id="PTHR46889">
    <property type="entry name" value="TRANSPOSASE INSF FOR INSERTION SEQUENCE IS3B-RELATED"/>
    <property type="match status" value="1"/>
</dbReference>
<dbReference type="InterPro" id="IPR048020">
    <property type="entry name" value="Transpos_IS3"/>
</dbReference>
<gene>
    <name evidence="3" type="ORF">LEP1GSC104_0842</name>
</gene>
<evidence type="ECO:0000259" key="2">
    <source>
        <dbReference type="PROSITE" id="PS50994"/>
    </source>
</evidence>
<dbReference type="PROSITE" id="PS50994">
    <property type="entry name" value="INTEGRASE"/>
    <property type="match status" value="1"/>
</dbReference>
<proteinExistence type="predicted"/>
<dbReference type="Pfam" id="PF13333">
    <property type="entry name" value="rve_2"/>
    <property type="match status" value="1"/>
</dbReference>
<keyword evidence="1" id="KW-0175">Coiled coil</keyword>
<dbReference type="GO" id="GO:0006313">
    <property type="term" value="P:DNA transposition"/>
    <property type="evidence" value="ECO:0007669"/>
    <property type="project" value="InterPro"/>
</dbReference>
<dbReference type="AlphaFoldDB" id="A0A0F6H596"/>
<dbReference type="GO" id="GO:0015074">
    <property type="term" value="P:DNA integration"/>
    <property type="evidence" value="ECO:0007669"/>
    <property type="project" value="InterPro"/>
</dbReference>
<dbReference type="NCBIfam" id="NF033516">
    <property type="entry name" value="transpos_IS3"/>
    <property type="match status" value="1"/>
</dbReference>
<comment type="caution">
    <text evidence="3">The sequence shown here is derived from an EMBL/GenBank/DDBJ whole genome shotgun (WGS) entry which is preliminary data.</text>
</comment>